<sequence length="553" mass="61625">MGAEQSAPRGGNGQKSSAAPQKTCYYELLGIDRNVPDEEIRRAYKKKALELHPDRNYNDEENATRKFAEVQTAYEILSDPQERAWYDSHREAILSGDDNVAGGAPSDPSSGDHTSANAIFSLMSRFNSSVPMDNSPNGFFGILGVFFEQLAAEELKACEWDGIVPVGYPPFGGPDDDYNVTAKPFYNVWSSFSTKKSFSWRDKYRLSDAPDRRVRRLMEKENKKFREEGIREFNDAVLSLVAFVKKRDPRYVPNTQSEAERQQVLRNSAAAQAARSRAAHQEKMAEYVVPDWAQPREKSEHDGEFSMSESESEVEVIECVVCNKSFRSEKQFESHEKSKKHIKAVQQLKRQMKKENVALDLDLEDSRDASTPQSTRAESEDDNVAVQPGDSQTIQQSNHAGDSSPSPDSPITVDEVTPSGPSTDDDIDDEYAPRAEVEERIATCTTAKSKSPILHPNDDINDDIASVNSAAANLTLDEEKASTGKKMGKAKLKREKKAARQAAEAEVNDSHKCTVCHEQFPSKTKLFAHIRELDHALAPSANGKPSGKNKKKR</sequence>
<dbReference type="InterPro" id="IPR036236">
    <property type="entry name" value="Znf_C2H2_sf"/>
</dbReference>
<comment type="caution">
    <text evidence="8">The sequence shown here is derived from an EMBL/GenBank/DDBJ whole genome shotgun (WGS) entry which is preliminary data.</text>
</comment>
<dbReference type="CDD" id="cd06257">
    <property type="entry name" value="DnaJ"/>
    <property type="match status" value="1"/>
</dbReference>
<evidence type="ECO:0000256" key="2">
    <source>
        <dbReference type="ARBA" id="ARBA00022771"/>
    </source>
</evidence>
<feature type="compositionally biased region" description="Basic and acidic residues" evidence="5">
    <location>
        <begin position="294"/>
        <end position="304"/>
    </location>
</feature>
<dbReference type="PROSITE" id="PS50076">
    <property type="entry name" value="DNAJ_2"/>
    <property type="match status" value="1"/>
</dbReference>
<dbReference type="Pfam" id="PF21884">
    <property type="entry name" value="ZUO1-like_ZHD"/>
    <property type="match status" value="1"/>
</dbReference>
<feature type="region of interest" description="Disordered" evidence="5">
    <location>
        <begin position="356"/>
        <end position="435"/>
    </location>
</feature>
<dbReference type="SUPFAM" id="SSF57667">
    <property type="entry name" value="beta-beta-alpha zinc fingers"/>
    <property type="match status" value="1"/>
</dbReference>
<dbReference type="PROSITE" id="PS50157">
    <property type="entry name" value="ZINC_FINGER_C2H2_2"/>
    <property type="match status" value="2"/>
</dbReference>
<keyword evidence="3" id="KW-0862">Zinc</keyword>
<dbReference type="InterPro" id="IPR013087">
    <property type="entry name" value="Znf_C2H2_type"/>
</dbReference>
<dbReference type="PRINTS" id="PR00625">
    <property type="entry name" value="JDOMAIN"/>
</dbReference>
<dbReference type="FunFam" id="1.10.287.110:FF:000046">
    <property type="entry name" value="dnaJ homolog subfamily C member 21"/>
    <property type="match status" value="1"/>
</dbReference>
<dbReference type="InterPro" id="IPR054076">
    <property type="entry name" value="ZUO1-like_ZHD"/>
</dbReference>
<feature type="domain" description="C2H2-type" evidence="7">
    <location>
        <begin position="317"/>
        <end position="341"/>
    </location>
</feature>
<feature type="region of interest" description="Disordered" evidence="5">
    <location>
        <begin position="286"/>
        <end position="310"/>
    </location>
</feature>
<evidence type="ECO:0000256" key="3">
    <source>
        <dbReference type="ARBA" id="ARBA00022833"/>
    </source>
</evidence>
<keyword evidence="2 4" id="KW-0863">Zinc-finger</keyword>
<dbReference type="EMBL" id="MU864976">
    <property type="protein sequence ID" value="KAK4462210.1"/>
    <property type="molecule type" value="Genomic_DNA"/>
</dbReference>
<proteinExistence type="predicted"/>
<evidence type="ECO:0000259" key="6">
    <source>
        <dbReference type="PROSITE" id="PS50076"/>
    </source>
</evidence>
<evidence type="ECO:0000256" key="4">
    <source>
        <dbReference type="PROSITE-ProRule" id="PRU00042"/>
    </source>
</evidence>
<feature type="domain" description="C2H2-type" evidence="7">
    <location>
        <begin position="511"/>
        <end position="536"/>
    </location>
</feature>
<feature type="compositionally biased region" description="Polar residues" evidence="5">
    <location>
        <begin position="389"/>
        <end position="406"/>
    </location>
</feature>
<dbReference type="InterPro" id="IPR022755">
    <property type="entry name" value="Znf_C2H2_jaz"/>
</dbReference>
<dbReference type="Gene3D" id="1.10.287.110">
    <property type="entry name" value="DnaJ domain"/>
    <property type="match status" value="1"/>
</dbReference>
<reference evidence="8" key="2">
    <citation type="submission" date="2023-06" db="EMBL/GenBank/DDBJ databases">
        <authorList>
            <consortium name="Lawrence Berkeley National Laboratory"/>
            <person name="Mondo S.J."/>
            <person name="Hensen N."/>
            <person name="Bonometti L."/>
            <person name="Westerberg I."/>
            <person name="Brannstrom I.O."/>
            <person name="Guillou S."/>
            <person name="Cros-Aarteil S."/>
            <person name="Calhoun S."/>
            <person name="Haridas S."/>
            <person name="Kuo A."/>
            <person name="Pangilinan J."/>
            <person name="Riley R."/>
            <person name="Labutti K."/>
            <person name="Andreopoulos B."/>
            <person name="Lipzen A."/>
            <person name="Chen C."/>
            <person name="Yanf M."/>
            <person name="Daum C."/>
            <person name="Ng V."/>
            <person name="Clum A."/>
            <person name="Steindorff A."/>
            <person name="Ohm R."/>
            <person name="Martin F."/>
            <person name="Silar P."/>
            <person name="Natvig D."/>
            <person name="Lalanne C."/>
            <person name="Gautier V."/>
            <person name="Ament-Velasquez S.L."/>
            <person name="Kruys A."/>
            <person name="Hutchinson M.I."/>
            <person name="Powell A.J."/>
            <person name="Barry K."/>
            <person name="Miller A.N."/>
            <person name="Grigoriev I.V."/>
            <person name="Debuchy R."/>
            <person name="Gladieux P."/>
            <person name="Thoren M.H."/>
            <person name="Johannesson H."/>
        </authorList>
    </citation>
    <scope>NUCLEOTIDE SEQUENCE</scope>
    <source>
        <strain evidence="8">PSN324</strain>
    </source>
</reference>
<gene>
    <name evidence="8" type="ORF">QBC42DRAFT_268411</name>
</gene>
<dbReference type="SUPFAM" id="SSF46565">
    <property type="entry name" value="Chaperone J-domain"/>
    <property type="match status" value="1"/>
</dbReference>
<evidence type="ECO:0000313" key="9">
    <source>
        <dbReference type="Proteomes" id="UP001321749"/>
    </source>
</evidence>
<dbReference type="InterPro" id="IPR003604">
    <property type="entry name" value="Matrin/U1-like-C_Znf_C2H2"/>
</dbReference>
<dbReference type="Proteomes" id="UP001321749">
    <property type="component" value="Unassembled WGS sequence"/>
</dbReference>
<dbReference type="GO" id="GO:0005737">
    <property type="term" value="C:cytoplasm"/>
    <property type="evidence" value="ECO:0007669"/>
    <property type="project" value="TreeGrafter"/>
</dbReference>
<dbReference type="InterPro" id="IPR051964">
    <property type="entry name" value="Chaperone_stress_response"/>
</dbReference>
<name>A0AAV9HQ69_9PEZI</name>
<dbReference type="Gene3D" id="3.30.160.60">
    <property type="entry name" value="Classic Zinc Finger"/>
    <property type="match status" value="1"/>
</dbReference>
<evidence type="ECO:0000313" key="8">
    <source>
        <dbReference type="EMBL" id="KAK4462210.1"/>
    </source>
</evidence>
<feature type="compositionally biased region" description="Basic residues" evidence="5">
    <location>
        <begin position="486"/>
        <end position="499"/>
    </location>
</feature>
<feature type="domain" description="J" evidence="6">
    <location>
        <begin position="24"/>
        <end position="90"/>
    </location>
</feature>
<organism evidence="8 9">
    <name type="scientific">Cladorrhinum samala</name>
    <dbReference type="NCBI Taxonomy" id="585594"/>
    <lineage>
        <taxon>Eukaryota</taxon>
        <taxon>Fungi</taxon>
        <taxon>Dikarya</taxon>
        <taxon>Ascomycota</taxon>
        <taxon>Pezizomycotina</taxon>
        <taxon>Sordariomycetes</taxon>
        <taxon>Sordariomycetidae</taxon>
        <taxon>Sordariales</taxon>
        <taxon>Podosporaceae</taxon>
        <taxon>Cladorrhinum</taxon>
    </lineage>
</organism>
<dbReference type="InterPro" id="IPR018253">
    <property type="entry name" value="DnaJ_domain_CS"/>
</dbReference>
<dbReference type="AlphaFoldDB" id="A0AAV9HQ69"/>
<dbReference type="InterPro" id="IPR036869">
    <property type="entry name" value="J_dom_sf"/>
</dbReference>
<dbReference type="Pfam" id="PF12171">
    <property type="entry name" value="zf-C2H2_jaz"/>
    <property type="match status" value="1"/>
</dbReference>
<accession>A0AAV9HQ69</accession>
<dbReference type="GO" id="GO:0008270">
    <property type="term" value="F:zinc ion binding"/>
    <property type="evidence" value="ECO:0007669"/>
    <property type="project" value="UniProtKB-KW"/>
</dbReference>
<dbReference type="Pfam" id="PF00096">
    <property type="entry name" value="zf-C2H2"/>
    <property type="match status" value="1"/>
</dbReference>
<reference evidence="8" key="1">
    <citation type="journal article" date="2023" name="Mol. Phylogenet. Evol.">
        <title>Genome-scale phylogeny and comparative genomics of the fungal order Sordariales.</title>
        <authorList>
            <person name="Hensen N."/>
            <person name="Bonometti L."/>
            <person name="Westerberg I."/>
            <person name="Brannstrom I.O."/>
            <person name="Guillou S."/>
            <person name="Cros-Aarteil S."/>
            <person name="Calhoun S."/>
            <person name="Haridas S."/>
            <person name="Kuo A."/>
            <person name="Mondo S."/>
            <person name="Pangilinan J."/>
            <person name="Riley R."/>
            <person name="LaButti K."/>
            <person name="Andreopoulos B."/>
            <person name="Lipzen A."/>
            <person name="Chen C."/>
            <person name="Yan M."/>
            <person name="Daum C."/>
            <person name="Ng V."/>
            <person name="Clum A."/>
            <person name="Steindorff A."/>
            <person name="Ohm R.A."/>
            <person name="Martin F."/>
            <person name="Silar P."/>
            <person name="Natvig D.O."/>
            <person name="Lalanne C."/>
            <person name="Gautier V."/>
            <person name="Ament-Velasquez S.L."/>
            <person name="Kruys A."/>
            <person name="Hutchinson M.I."/>
            <person name="Powell A.J."/>
            <person name="Barry K."/>
            <person name="Miller A.N."/>
            <person name="Grigoriev I.V."/>
            <person name="Debuchy R."/>
            <person name="Gladieux P."/>
            <person name="Hiltunen Thoren M."/>
            <person name="Johannesson H."/>
        </authorList>
    </citation>
    <scope>NUCLEOTIDE SEQUENCE</scope>
    <source>
        <strain evidence="8">PSN324</strain>
    </source>
</reference>
<keyword evidence="9" id="KW-1185">Reference proteome</keyword>
<dbReference type="PROSITE" id="PS00028">
    <property type="entry name" value="ZINC_FINGER_C2H2_1"/>
    <property type="match status" value="2"/>
</dbReference>
<dbReference type="InterPro" id="IPR001623">
    <property type="entry name" value="DnaJ_domain"/>
</dbReference>
<feature type="region of interest" description="Disordered" evidence="5">
    <location>
        <begin position="480"/>
        <end position="510"/>
    </location>
</feature>
<dbReference type="SMART" id="SM00451">
    <property type="entry name" value="ZnF_U1"/>
    <property type="match status" value="1"/>
</dbReference>
<dbReference type="Pfam" id="PF00226">
    <property type="entry name" value="DnaJ"/>
    <property type="match status" value="1"/>
</dbReference>
<protein>
    <submittedName>
        <fullName evidence="8">DnaJ-like protein subfamily A member 5</fullName>
    </submittedName>
</protein>
<evidence type="ECO:0000256" key="1">
    <source>
        <dbReference type="ARBA" id="ARBA00022723"/>
    </source>
</evidence>
<dbReference type="SMART" id="SM00271">
    <property type="entry name" value="DnaJ"/>
    <property type="match status" value="1"/>
</dbReference>
<dbReference type="PROSITE" id="PS00636">
    <property type="entry name" value="DNAJ_1"/>
    <property type="match status" value="1"/>
</dbReference>
<dbReference type="GO" id="GO:0003676">
    <property type="term" value="F:nucleic acid binding"/>
    <property type="evidence" value="ECO:0007669"/>
    <property type="project" value="InterPro"/>
</dbReference>
<keyword evidence="1" id="KW-0479">Metal-binding</keyword>
<evidence type="ECO:0000259" key="7">
    <source>
        <dbReference type="PROSITE" id="PS50157"/>
    </source>
</evidence>
<dbReference type="SMART" id="SM00355">
    <property type="entry name" value="ZnF_C2H2"/>
    <property type="match status" value="2"/>
</dbReference>
<dbReference type="PANTHER" id="PTHR44029">
    <property type="entry name" value="DNAJ HOMOLOG SUBFAMILY C MEMBER 21"/>
    <property type="match status" value="1"/>
</dbReference>
<feature type="region of interest" description="Disordered" evidence="5">
    <location>
        <begin position="330"/>
        <end position="349"/>
    </location>
</feature>
<evidence type="ECO:0000256" key="5">
    <source>
        <dbReference type="SAM" id="MobiDB-lite"/>
    </source>
</evidence>
<dbReference type="PANTHER" id="PTHR44029:SF1">
    <property type="entry name" value="DNAJ HOMOLOG SUBFAMILY C MEMBER 21"/>
    <property type="match status" value="1"/>
</dbReference>